<dbReference type="RefSeq" id="XP_062876403.1">
    <property type="nucleotide sequence ID" value="XM_063020333.1"/>
</dbReference>
<gene>
    <name evidence="2" type="ORF">PUMCH_001273</name>
</gene>
<dbReference type="KEGG" id="asau:88172339"/>
<evidence type="ECO:0000313" key="2">
    <source>
        <dbReference type="EMBL" id="WPK24019.1"/>
    </source>
</evidence>
<proteinExistence type="predicted"/>
<name>A0AAX4H6C1_9ASCO</name>
<reference evidence="2 3" key="1">
    <citation type="submission" date="2023-10" db="EMBL/GenBank/DDBJ databases">
        <title>Draft Genome Sequence of Candida saopaulonensis from a very Premature Infant with Sepsis.</title>
        <authorList>
            <person name="Ning Y."/>
            <person name="Dai R."/>
            <person name="Xiao M."/>
            <person name="Xu Y."/>
            <person name="Yan Q."/>
            <person name="Zhang L."/>
        </authorList>
    </citation>
    <scope>NUCLEOTIDE SEQUENCE [LARGE SCALE GENOMIC DNA]</scope>
    <source>
        <strain evidence="2 3">19XY460</strain>
    </source>
</reference>
<dbReference type="GeneID" id="88172339"/>
<feature type="transmembrane region" description="Helical" evidence="1">
    <location>
        <begin position="34"/>
        <end position="53"/>
    </location>
</feature>
<dbReference type="AlphaFoldDB" id="A0AAX4H6C1"/>
<organism evidence="2 3">
    <name type="scientific">Australozyma saopauloensis</name>
    <dbReference type="NCBI Taxonomy" id="291208"/>
    <lineage>
        <taxon>Eukaryota</taxon>
        <taxon>Fungi</taxon>
        <taxon>Dikarya</taxon>
        <taxon>Ascomycota</taxon>
        <taxon>Saccharomycotina</taxon>
        <taxon>Pichiomycetes</taxon>
        <taxon>Metschnikowiaceae</taxon>
        <taxon>Australozyma</taxon>
    </lineage>
</organism>
<dbReference type="Proteomes" id="UP001338582">
    <property type="component" value="Chromosome 2"/>
</dbReference>
<sequence length="249" mass="28992">MNQGAKYGRANQTIKRETNPDHFFFLINSTTMKSAHIAFLAMLIIGTNARFLLSWNGDSRKDILDRIKENKNKRELQNMGGFEKELDEVSFLAELAEYIASSGLDQGGFISRESNDYSETDNSNFETETEMGDKIQEYKRSAQWFETNSKTLQSWQELLREARRNRITPRILDTLCSFSAELERNFEGNGLSIEAYYCGDFVSEDLDYKVLTNDDLIELVENFRNEVEFHGLEARYFYCEYKESQTQLL</sequence>
<protein>
    <submittedName>
        <fullName evidence="2">Uncharacterized protein</fullName>
    </submittedName>
</protein>
<dbReference type="EMBL" id="CP138895">
    <property type="protein sequence ID" value="WPK24019.1"/>
    <property type="molecule type" value="Genomic_DNA"/>
</dbReference>
<keyword evidence="3" id="KW-1185">Reference proteome</keyword>
<keyword evidence="1" id="KW-1133">Transmembrane helix</keyword>
<evidence type="ECO:0000313" key="3">
    <source>
        <dbReference type="Proteomes" id="UP001338582"/>
    </source>
</evidence>
<keyword evidence="1" id="KW-0472">Membrane</keyword>
<accession>A0AAX4H6C1</accession>
<keyword evidence="1" id="KW-0812">Transmembrane</keyword>
<evidence type="ECO:0000256" key="1">
    <source>
        <dbReference type="SAM" id="Phobius"/>
    </source>
</evidence>